<protein>
    <submittedName>
        <fullName evidence="1">Uncharacterized protein</fullName>
    </submittedName>
</protein>
<dbReference type="AlphaFoldDB" id="A0A1G9VJG5"/>
<keyword evidence="2" id="KW-1185">Reference proteome</keyword>
<dbReference type="STRING" id="996166.SAMN05192554_106143"/>
<dbReference type="EMBL" id="FNIA01000006">
    <property type="protein sequence ID" value="SDM72237.1"/>
    <property type="molecule type" value="Genomic_DNA"/>
</dbReference>
<gene>
    <name evidence="1" type="ORF">SAMN05192554_106143</name>
</gene>
<sequence>MPARRRILQTLAGAGVASLAGCSVGGEFHDFEADNRRDQTVTVLVAWDGQEERFALDAGESVSRRDLLPDGDTGVVVTAGDTEGTVAWTGDGPTLFVEIGPDGIQVGTYYDD</sequence>
<evidence type="ECO:0000313" key="2">
    <source>
        <dbReference type="Proteomes" id="UP000199370"/>
    </source>
</evidence>
<proteinExistence type="predicted"/>
<dbReference type="Proteomes" id="UP000199370">
    <property type="component" value="Unassembled WGS sequence"/>
</dbReference>
<organism evidence="1 2">
    <name type="scientific">Haloarchaeobius iranensis</name>
    <dbReference type="NCBI Taxonomy" id="996166"/>
    <lineage>
        <taxon>Archaea</taxon>
        <taxon>Methanobacteriati</taxon>
        <taxon>Methanobacteriota</taxon>
        <taxon>Stenosarchaea group</taxon>
        <taxon>Halobacteria</taxon>
        <taxon>Halobacteriales</taxon>
        <taxon>Halorubellaceae</taxon>
        <taxon>Haloarchaeobius</taxon>
    </lineage>
</organism>
<accession>A0A1G9VJG5</accession>
<name>A0A1G9VJG5_9EURY</name>
<dbReference type="PROSITE" id="PS51257">
    <property type="entry name" value="PROKAR_LIPOPROTEIN"/>
    <property type="match status" value="1"/>
</dbReference>
<evidence type="ECO:0000313" key="1">
    <source>
        <dbReference type="EMBL" id="SDM72237.1"/>
    </source>
</evidence>
<dbReference type="RefSeq" id="WP_089732345.1">
    <property type="nucleotide sequence ID" value="NZ_FNIA01000006.1"/>
</dbReference>
<reference evidence="1 2" key="1">
    <citation type="submission" date="2016-10" db="EMBL/GenBank/DDBJ databases">
        <authorList>
            <person name="de Groot N.N."/>
        </authorList>
    </citation>
    <scope>NUCLEOTIDE SEQUENCE [LARGE SCALE GENOMIC DNA]</scope>
    <source>
        <strain evidence="2">EB21,IBRC-M 10013,KCTC 4048</strain>
    </source>
</reference>